<gene>
    <name evidence="2" type="ORF">GC093_20825</name>
</gene>
<evidence type="ECO:0000256" key="1">
    <source>
        <dbReference type="SAM" id="Phobius"/>
    </source>
</evidence>
<dbReference type="RefSeq" id="WP_216624737.1">
    <property type="nucleotide sequence ID" value="NZ_WHOD01000074.1"/>
</dbReference>
<comment type="caution">
    <text evidence="2">The sequence shown here is derived from an EMBL/GenBank/DDBJ whole genome shotgun (WGS) entry which is preliminary data.</text>
</comment>
<evidence type="ECO:0000313" key="2">
    <source>
        <dbReference type="EMBL" id="NOU95653.1"/>
    </source>
</evidence>
<sequence>MLKPMTSFSITVSTIALIAIVTAVVFFIRKANEKSEAAAKKEYFETMEEMLHDNKNTPFKLGAMNGRIRGWIEKSRVTHLNVVDLKTLKPIHTFYSLQQLLDSFECDPSEVDELKDQEEILTDLRCFLEEELDEDARISYKEYTPPPRQINKNQMSMSYEPMEPNTSRDKFAHKDRKPLTKRVDYDQFVKTSKDSANMNKSVNQSKMKSNEKEKAKDSLLLLSLSEKYTAIGNINYSRSTMTGTQLAKAINDDFQVINSGDSAIWRAKIGYLYQEMESYFGKAEVSEVASLTNSDRTQTFNLQLFGNNSEMAEKGILDQSTTSLFEFNNIFDRLECVVRYLYEEDDIVVPMYFFYSNHKDQEPILIAPLHFGESIDLKAQSFYKKSLHVYDQLKKEGTSNS</sequence>
<organism evidence="2 3">
    <name type="scientific">Paenibacillus foliorum</name>
    <dbReference type="NCBI Taxonomy" id="2654974"/>
    <lineage>
        <taxon>Bacteria</taxon>
        <taxon>Bacillati</taxon>
        <taxon>Bacillota</taxon>
        <taxon>Bacilli</taxon>
        <taxon>Bacillales</taxon>
        <taxon>Paenibacillaceae</taxon>
        <taxon>Paenibacillus</taxon>
    </lineage>
</organism>
<keyword evidence="1" id="KW-1133">Transmembrane helix</keyword>
<feature type="transmembrane region" description="Helical" evidence="1">
    <location>
        <begin position="6"/>
        <end position="28"/>
    </location>
</feature>
<dbReference type="AlphaFoldDB" id="A0A972GSR5"/>
<protein>
    <submittedName>
        <fullName evidence="2">Uncharacterized protein</fullName>
    </submittedName>
</protein>
<accession>A0A972GSR5</accession>
<evidence type="ECO:0000313" key="3">
    <source>
        <dbReference type="Proteomes" id="UP000641588"/>
    </source>
</evidence>
<keyword evidence="1" id="KW-0472">Membrane</keyword>
<dbReference type="EMBL" id="WHOD01000074">
    <property type="protein sequence ID" value="NOU95653.1"/>
    <property type="molecule type" value="Genomic_DNA"/>
</dbReference>
<reference evidence="2" key="1">
    <citation type="submission" date="2019-10" db="EMBL/GenBank/DDBJ databases">
        <title>Description of Paenibacillus glebae sp. nov.</title>
        <authorList>
            <person name="Carlier A."/>
            <person name="Qi S."/>
        </authorList>
    </citation>
    <scope>NUCLEOTIDE SEQUENCE</scope>
    <source>
        <strain evidence="2">LMG 31456</strain>
    </source>
</reference>
<keyword evidence="1" id="KW-0812">Transmembrane</keyword>
<name>A0A972GSR5_9BACL</name>
<proteinExistence type="predicted"/>
<dbReference type="Proteomes" id="UP000641588">
    <property type="component" value="Unassembled WGS sequence"/>
</dbReference>
<keyword evidence="3" id="KW-1185">Reference proteome</keyword>